<dbReference type="Gene3D" id="3.10.450.50">
    <property type="match status" value="1"/>
</dbReference>
<dbReference type="EMBL" id="NPEX01000104">
    <property type="protein sequence ID" value="RAI43145.1"/>
    <property type="molecule type" value="Genomic_DNA"/>
</dbReference>
<dbReference type="Pfam" id="PF07366">
    <property type="entry name" value="SnoaL"/>
    <property type="match status" value="1"/>
</dbReference>
<comment type="caution">
    <text evidence="1">The sequence shown here is derived from an EMBL/GenBank/DDBJ whole genome shotgun (WGS) entry which is preliminary data.</text>
</comment>
<dbReference type="OrthoDB" id="9810441at2"/>
<gene>
    <name evidence="1" type="ORF">CH341_15905</name>
</gene>
<sequence>MPLALAYQYRRYLDCLNARRFDALDAFTHDTVVYNGETKTRAQYAELIAQACDAIPDLRFDIGLLVVEGDLVACRLEFRCTPEKPFMGLAPTGRRVAFCEHVFYRFREDRIAEVWSLIDRDSLARQLAG</sequence>
<dbReference type="PANTHER" id="PTHR38436">
    <property type="entry name" value="POLYKETIDE CYCLASE SNOAL-LIKE DOMAIN"/>
    <property type="match status" value="1"/>
</dbReference>
<organism evidence="1 2">
    <name type="scientific">Rhodoplanes roseus</name>
    <dbReference type="NCBI Taxonomy" id="29409"/>
    <lineage>
        <taxon>Bacteria</taxon>
        <taxon>Pseudomonadati</taxon>
        <taxon>Pseudomonadota</taxon>
        <taxon>Alphaproteobacteria</taxon>
        <taxon>Hyphomicrobiales</taxon>
        <taxon>Nitrobacteraceae</taxon>
        <taxon>Rhodoplanes</taxon>
    </lineage>
</organism>
<reference evidence="1 2" key="1">
    <citation type="submission" date="2017-07" db="EMBL/GenBank/DDBJ databases">
        <title>Draft Genome Sequences of Select Purple Nonsulfur Bacteria.</title>
        <authorList>
            <person name="Lasarre B."/>
            <person name="Mckinlay J.B."/>
        </authorList>
    </citation>
    <scope>NUCLEOTIDE SEQUENCE [LARGE SCALE GENOMIC DNA]</scope>
    <source>
        <strain evidence="1 2">DSM 5909</strain>
    </source>
</reference>
<accession>A0A327KZT6</accession>
<name>A0A327KZT6_9BRAD</name>
<dbReference type="AlphaFoldDB" id="A0A327KZT6"/>
<dbReference type="GO" id="GO:0030638">
    <property type="term" value="P:polyketide metabolic process"/>
    <property type="evidence" value="ECO:0007669"/>
    <property type="project" value="InterPro"/>
</dbReference>
<proteinExistence type="predicted"/>
<dbReference type="SUPFAM" id="SSF54427">
    <property type="entry name" value="NTF2-like"/>
    <property type="match status" value="1"/>
</dbReference>
<dbReference type="Proteomes" id="UP000249130">
    <property type="component" value="Unassembled WGS sequence"/>
</dbReference>
<evidence type="ECO:0000313" key="1">
    <source>
        <dbReference type="EMBL" id="RAI43145.1"/>
    </source>
</evidence>
<dbReference type="PANTHER" id="PTHR38436:SF1">
    <property type="entry name" value="ESTER CYCLASE"/>
    <property type="match status" value="1"/>
</dbReference>
<protein>
    <submittedName>
        <fullName evidence="1">Ester cyclase</fullName>
    </submittedName>
</protein>
<dbReference type="RefSeq" id="WP_111420004.1">
    <property type="nucleotide sequence ID" value="NZ_NPEX01000104.1"/>
</dbReference>
<evidence type="ECO:0000313" key="2">
    <source>
        <dbReference type="Proteomes" id="UP000249130"/>
    </source>
</evidence>
<dbReference type="InterPro" id="IPR009959">
    <property type="entry name" value="Cyclase_SnoaL-like"/>
</dbReference>
<keyword evidence="2" id="KW-1185">Reference proteome</keyword>
<dbReference type="InterPro" id="IPR032710">
    <property type="entry name" value="NTF2-like_dom_sf"/>
</dbReference>